<sequence length="374" mass="39824">MAVVTVHLFSASALSVVRTDGQGFSSGVNPAQNPYTNGNAYSWNTPSDLAITLPTTTVSLTYQDSNASLDGVDPSATQVSDQLLAAPITVGGTNYVPNGSEFRWQGTTFVSNHSEVTLYAADGTEYRMVSVTVTAGYNTPSVVGVFFEGPQPPAGATLYYRQGQSTFQQDGTQTAVPCFLAGTLIDTPEGSRAVEDLRVGDLVLTLDSGPQPVRWIGRSQVDGTGDLAPLCFRAGTIGNTRDLHVSPNHRILVRSSQAELLFGSSEVLVAAKFLMDGVNVTRAPRPVADYLHLMLDHHELIFSEGAPTETLFAGPMALQALPEAARAELLAIFPRIDAIGHQLARADLTRQEARMLGAVPAVVHEFADNNAKHA</sequence>
<dbReference type="EMBL" id="PZKE01000002">
    <property type="protein sequence ID" value="PTE16018.1"/>
    <property type="molecule type" value="Genomic_DNA"/>
</dbReference>
<gene>
    <name evidence="2" type="ORF">C5F44_03010</name>
</gene>
<dbReference type="Pfam" id="PF13403">
    <property type="entry name" value="Hint_2"/>
    <property type="match status" value="1"/>
</dbReference>
<dbReference type="InterPro" id="IPR006141">
    <property type="entry name" value="Intein_N"/>
</dbReference>
<reference evidence="2 3" key="1">
    <citation type="submission" date="2018-03" db="EMBL/GenBank/DDBJ databases">
        <title>Rhodobacter blasticus.</title>
        <authorList>
            <person name="Meyer T.E."/>
            <person name="Miller S."/>
            <person name="Lodha T."/>
            <person name="Gandham S."/>
            <person name="Chintalapati S."/>
            <person name="Chintalapati V.R."/>
        </authorList>
    </citation>
    <scope>NUCLEOTIDE SEQUENCE [LARGE SCALE GENOMIC DNA]</scope>
    <source>
        <strain evidence="2 3">DSM 2131</strain>
    </source>
</reference>
<dbReference type="PROSITE" id="PS50817">
    <property type="entry name" value="INTEIN_N_TER"/>
    <property type="match status" value="1"/>
</dbReference>
<accession>A0A2T4JDW1</accession>
<dbReference type="GO" id="GO:0016539">
    <property type="term" value="P:intein-mediated protein splicing"/>
    <property type="evidence" value="ECO:0007669"/>
    <property type="project" value="InterPro"/>
</dbReference>
<protein>
    <recommendedName>
        <fullName evidence="1">Hedgehog/Intein (Hint) domain-containing protein</fullName>
    </recommendedName>
</protein>
<dbReference type="AlphaFoldDB" id="A0A2T4JDW1"/>
<dbReference type="InterPro" id="IPR036844">
    <property type="entry name" value="Hint_dom_sf"/>
</dbReference>
<feature type="domain" description="Hedgehog/Intein (Hint)" evidence="1">
    <location>
        <begin position="177"/>
        <end position="314"/>
    </location>
</feature>
<evidence type="ECO:0000313" key="2">
    <source>
        <dbReference type="EMBL" id="PTE16018.1"/>
    </source>
</evidence>
<comment type="caution">
    <text evidence="2">The sequence shown here is derived from an EMBL/GenBank/DDBJ whole genome shotgun (WGS) entry which is preliminary data.</text>
</comment>
<dbReference type="InterPro" id="IPR028992">
    <property type="entry name" value="Hedgehog/Intein_dom"/>
</dbReference>
<dbReference type="Proteomes" id="UP000241362">
    <property type="component" value="Unassembled WGS sequence"/>
</dbReference>
<proteinExistence type="predicted"/>
<evidence type="ECO:0000259" key="1">
    <source>
        <dbReference type="Pfam" id="PF13403"/>
    </source>
</evidence>
<name>A0A2T4JDW1_FUSBL</name>
<dbReference type="RefSeq" id="WP_107672027.1">
    <property type="nucleotide sequence ID" value="NZ_PZKE01000002.1"/>
</dbReference>
<organism evidence="2 3">
    <name type="scientific">Fuscovulum blasticum DSM 2131</name>
    <dbReference type="NCBI Taxonomy" id="1188250"/>
    <lineage>
        <taxon>Bacteria</taxon>
        <taxon>Pseudomonadati</taxon>
        <taxon>Pseudomonadota</taxon>
        <taxon>Alphaproteobacteria</taxon>
        <taxon>Rhodobacterales</taxon>
        <taxon>Paracoccaceae</taxon>
        <taxon>Pseudogemmobacter</taxon>
    </lineage>
</organism>
<dbReference type="Gene3D" id="2.170.16.10">
    <property type="entry name" value="Hedgehog/Intein (Hint) domain"/>
    <property type="match status" value="1"/>
</dbReference>
<keyword evidence="3" id="KW-1185">Reference proteome</keyword>
<evidence type="ECO:0000313" key="3">
    <source>
        <dbReference type="Proteomes" id="UP000241362"/>
    </source>
</evidence>
<dbReference type="SUPFAM" id="SSF51294">
    <property type="entry name" value="Hedgehog/intein (Hint) domain"/>
    <property type="match status" value="1"/>
</dbReference>